<keyword evidence="6" id="KW-0804">Transcription</keyword>
<dbReference type="GO" id="GO:0005634">
    <property type="term" value="C:nucleus"/>
    <property type="evidence" value="ECO:0007669"/>
    <property type="project" value="UniProtKB-SubCell"/>
</dbReference>
<dbReference type="InterPro" id="IPR001876">
    <property type="entry name" value="Znf_RanBP2"/>
</dbReference>
<feature type="compositionally biased region" description="Low complexity" evidence="9">
    <location>
        <begin position="147"/>
        <end position="157"/>
    </location>
</feature>
<evidence type="ECO:0000256" key="8">
    <source>
        <dbReference type="PROSITE-ProRule" id="PRU00322"/>
    </source>
</evidence>
<feature type="compositionally biased region" description="Low complexity" evidence="9">
    <location>
        <begin position="63"/>
        <end position="73"/>
    </location>
</feature>
<evidence type="ECO:0000256" key="7">
    <source>
        <dbReference type="ARBA" id="ARBA00023242"/>
    </source>
</evidence>
<dbReference type="PROSITE" id="PS01358">
    <property type="entry name" value="ZF_RANBP2_1"/>
    <property type="match status" value="1"/>
</dbReference>
<dbReference type="STRING" id="69004.A0A182QUG5"/>
<accession>A0A182QUG5</accession>
<dbReference type="Pfam" id="PF17219">
    <property type="entry name" value="YAF2_RYBP"/>
    <property type="match status" value="1"/>
</dbReference>
<dbReference type="EnsemblMetazoa" id="AFAF017103-RA">
    <property type="protein sequence ID" value="AFAF017103-PA"/>
    <property type="gene ID" value="AFAF017103"/>
</dbReference>
<dbReference type="PANTHER" id="PTHR12920">
    <property type="entry name" value="RYBP AND YAF2-RELATED"/>
    <property type="match status" value="1"/>
</dbReference>
<dbReference type="AlphaFoldDB" id="A0A182QUG5"/>
<evidence type="ECO:0000259" key="10">
    <source>
        <dbReference type="PROSITE" id="PS50199"/>
    </source>
</evidence>
<evidence type="ECO:0000313" key="12">
    <source>
        <dbReference type="Proteomes" id="UP000075886"/>
    </source>
</evidence>
<dbReference type="EMBL" id="AXCN02001872">
    <property type="status" value="NOT_ANNOTATED_CDS"/>
    <property type="molecule type" value="Genomic_DNA"/>
</dbReference>
<dbReference type="Pfam" id="PF00641">
    <property type="entry name" value="Zn_ribbon_RanBP"/>
    <property type="match status" value="1"/>
</dbReference>
<evidence type="ECO:0000256" key="6">
    <source>
        <dbReference type="ARBA" id="ARBA00023163"/>
    </source>
</evidence>
<dbReference type="PROSITE" id="PS50199">
    <property type="entry name" value="ZF_RANBP2_2"/>
    <property type="match status" value="1"/>
</dbReference>
<dbReference type="SUPFAM" id="SSF90209">
    <property type="entry name" value="Ran binding protein zinc finger-like"/>
    <property type="match status" value="1"/>
</dbReference>
<feature type="compositionally biased region" description="Polar residues" evidence="9">
    <location>
        <begin position="114"/>
        <end position="129"/>
    </location>
</feature>
<dbReference type="GO" id="GO:0003677">
    <property type="term" value="F:DNA binding"/>
    <property type="evidence" value="ECO:0007669"/>
    <property type="project" value="TreeGrafter"/>
</dbReference>
<dbReference type="GO" id="GO:0003712">
    <property type="term" value="F:transcription coregulator activity"/>
    <property type="evidence" value="ECO:0007669"/>
    <property type="project" value="TreeGrafter"/>
</dbReference>
<keyword evidence="2" id="KW-0479">Metal-binding</keyword>
<dbReference type="SMART" id="SM00547">
    <property type="entry name" value="ZnF_RBZ"/>
    <property type="match status" value="1"/>
</dbReference>
<organism evidence="11 12">
    <name type="scientific">Anopheles farauti</name>
    <dbReference type="NCBI Taxonomy" id="69004"/>
    <lineage>
        <taxon>Eukaryota</taxon>
        <taxon>Metazoa</taxon>
        <taxon>Ecdysozoa</taxon>
        <taxon>Arthropoda</taxon>
        <taxon>Hexapoda</taxon>
        <taxon>Insecta</taxon>
        <taxon>Pterygota</taxon>
        <taxon>Neoptera</taxon>
        <taxon>Endopterygota</taxon>
        <taxon>Diptera</taxon>
        <taxon>Nematocera</taxon>
        <taxon>Culicoidea</taxon>
        <taxon>Culicidae</taxon>
        <taxon>Anophelinae</taxon>
        <taxon>Anopheles</taxon>
    </lineage>
</organism>
<evidence type="ECO:0000256" key="1">
    <source>
        <dbReference type="ARBA" id="ARBA00004123"/>
    </source>
</evidence>
<proteinExistence type="predicted"/>
<feature type="region of interest" description="Disordered" evidence="9">
    <location>
        <begin position="51"/>
        <end position="157"/>
    </location>
</feature>
<evidence type="ECO:0000256" key="3">
    <source>
        <dbReference type="ARBA" id="ARBA00022771"/>
    </source>
</evidence>
<keyword evidence="3 8" id="KW-0863">Zinc-finger</keyword>
<keyword evidence="12" id="KW-1185">Reference proteome</keyword>
<dbReference type="PANTHER" id="PTHR12920:SF4">
    <property type="entry name" value="GEO03726P1"/>
    <property type="match status" value="1"/>
</dbReference>
<evidence type="ECO:0000256" key="5">
    <source>
        <dbReference type="ARBA" id="ARBA00023015"/>
    </source>
</evidence>
<dbReference type="InterPro" id="IPR036443">
    <property type="entry name" value="Znf_RanBP2_sf"/>
</dbReference>
<keyword evidence="5" id="KW-0805">Transcription regulation</keyword>
<dbReference type="GO" id="GO:0045893">
    <property type="term" value="P:positive regulation of DNA-templated transcription"/>
    <property type="evidence" value="ECO:0007669"/>
    <property type="project" value="InterPro"/>
</dbReference>
<feature type="domain" description="RanBP2-type" evidence="10">
    <location>
        <begin position="19"/>
        <end position="48"/>
    </location>
</feature>
<sequence length="157" mass="17133">MDKSKSPVRRAKRQSKVVEENFWDCSVCTYRNTAEAFKCLMCDVRKVYSVPGTSTRKPRLNSALAAQQAATQAFPGASGGGQTGSNVKSPGSTKTARSKSKRSKHPARLKNIDRSSGQTREVTVNSVTVVITEYKPKPSVSRHDSSESFSESNDSRS</sequence>
<protein>
    <recommendedName>
        <fullName evidence="10">RanBP2-type domain-containing protein</fullName>
    </recommendedName>
</protein>
<dbReference type="InterPro" id="IPR039958">
    <property type="entry name" value="RYBP/YAF2"/>
</dbReference>
<evidence type="ECO:0000256" key="4">
    <source>
        <dbReference type="ARBA" id="ARBA00022833"/>
    </source>
</evidence>
<feature type="compositionally biased region" description="Basic residues" evidence="9">
    <location>
        <begin position="96"/>
        <end position="108"/>
    </location>
</feature>
<dbReference type="Proteomes" id="UP000075886">
    <property type="component" value="Unassembled WGS sequence"/>
</dbReference>
<evidence type="ECO:0000313" key="11">
    <source>
        <dbReference type="EnsemblMetazoa" id="AFAF017103-PA"/>
    </source>
</evidence>
<keyword evidence="4" id="KW-0862">Zinc</keyword>
<reference evidence="12" key="1">
    <citation type="submission" date="2014-01" db="EMBL/GenBank/DDBJ databases">
        <title>The Genome Sequence of Anopheles farauti FAR1 (V2).</title>
        <authorList>
            <consortium name="The Broad Institute Genomics Platform"/>
            <person name="Neafsey D.E."/>
            <person name="Besansky N."/>
            <person name="Howell P."/>
            <person name="Walton C."/>
            <person name="Young S.K."/>
            <person name="Zeng Q."/>
            <person name="Gargeya S."/>
            <person name="Fitzgerald M."/>
            <person name="Haas B."/>
            <person name="Abouelleil A."/>
            <person name="Allen A.W."/>
            <person name="Alvarado L."/>
            <person name="Arachchi H.M."/>
            <person name="Berlin A.M."/>
            <person name="Chapman S.B."/>
            <person name="Gainer-Dewar J."/>
            <person name="Goldberg J."/>
            <person name="Griggs A."/>
            <person name="Gujja S."/>
            <person name="Hansen M."/>
            <person name="Howarth C."/>
            <person name="Imamovic A."/>
            <person name="Ireland A."/>
            <person name="Larimer J."/>
            <person name="McCowan C."/>
            <person name="Murphy C."/>
            <person name="Pearson M."/>
            <person name="Poon T.W."/>
            <person name="Priest M."/>
            <person name="Roberts A."/>
            <person name="Saif S."/>
            <person name="Shea T."/>
            <person name="Sisk P."/>
            <person name="Sykes S."/>
            <person name="Wortman J."/>
            <person name="Nusbaum C."/>
            <person name="Birren B."/>
        </authorList>
    </citation>
    <scope>NUCLEOTIDE SEQUENCE [LARGE SCALE GENOMIC DNA]</scope>
    <source>
        <strain evidence="12">FAR1</strain>
    </source>
</reference>
<evidence type="ECO:0000256" key="9">
    <source>
        <dbReference type="SAM" id="MobiDB-lite"/>
    </source>
</evidence>
<evidence type="ECO:0000256" key="2">
    <source>
        <dbReference type="ARBA" id="ARBA00022723"/>
    </source>
</evidence>
<reference evidence="11" key="2">
    <citation type="submission" date="2020-05" db="UniProtKB">
        <authorList>
            <consortium name="EnsemblMetazoa"/>
        </authorList>
    </citation>
    <scope>IDENTIFICATION</scope>
    <source>
        <strain evidence="11">FAR1</strain>
    </source>
</reference>
<dbReference type="InterPro" id="IPR033774">
    <property type="entry name" value="YAF2_RYBP"/>
</dbReference>
<dbReference type="GO" id="GO:0008270">
    <property type="term" value="F:zinc ion binding"/>
    <property type="evidence" value="ECO:0007669"/>
    <property type="project" value="UniProtKB-KW"/>
</dbReference>
<comment type="subcellular location">
    <subcellularLocation>
        <location evidence="1">Nucleus</location>
    </subcellularLocation>
</comment>
<dbReference type="Gene3D" id="4.10.1060.10">
    <property type="entry name" value="Zinc finger, RanBP2-type"/>
    <property type="match status" value="1"/>
</dbReference>
<name>A0A182QUG5_9DIPT</name>
<keyword evidence="7" id="KW-0539">Nucleus</keyword>
<dbReference type="VEuPathDB" id="VectorBase:AFAF017103"/>